<comment type="caution">
    <text evidence="3">The sequence shown here is derived from an EMBL/GenBank/DDBJ whole genome shotgun (WGS) entry which is preliminary data.</text>
</comment>
<gene>
    <name evidence="3" type="ORF">CO661_18955</name>
</gene>
<reference evidence="3 4" key="1">
    <citation type="submission" date="2017-09" db="EMBL/GenBank/DDBJ databases">
        <title>Comparative genomics of rhizobia isolated from Phaseolus vulgaris in China.</title>
        <authorList>
            <person name="Tong W."/>
        </authorList>
    </citation>
    <scope>NUCLEOTIDE SEQUENCE [LARGE SCALE GENOMIC DNA]</scope>
    <source>
        <strain evidence="3 4">PCH1</strain>
    </source>
</reference>
<feature type="region of interest" description="Disordered" evidence="1">
    <location>
        <begin position="145"/>
        <end position="165"/>
    </location>
</feature>
<evidence type="ECO:0000256" key="2">
    <source>
        <dbReference type="SAM" id="SignalP"/>
    </source>
</evidence>
<protein>
    <submittedName>
        <fullName evidence="3">Uncharacterized protein</fullName>
    </submittedName>
</protein>
<dbReference type="EMBL" id="NWTC01000014">
    <property type="protein sequence ID" value="PDT46356.1"/>
    <property type="molecule type" value="Genomic_DNA"/>
</dbReference>
<dbReference type="AlphaFoldDB" id="A0A2A6LVU7"/>
<feature type="chain" id="PRO_5013173525" evidence="2">
    <location>
        <begin position="20"/>
        <end position="165"/>
    </location>
</feature>
<evidence type="ECO:0000256" key="1">
    <source>
        <dbReference type="SAM" id="MobiDB-lite"/>
    </source>
</evidence>
<organism evidence="3 4">
    <name type="scientific">Rhizobium fredii</name>
    <name type="common">Sinorhizobium fredii</name>
    <dbReference type="NCBI Taxonomy" id="380"/>
    <lineage>
        <taxon>Bacteria</taxon>
        <taxon>Pseudomonadati</taxon>
        <taxon>Pseudomonadota</taxon>
        <taxon>Alphaproteobacteria</taxon>
        <taxon>Hyphomicrobiales</taxon>
        <taxon>Rhizobiaceae</taxon>
        <taxon>Sinorhizobium/Ensifer group</taxon>
        <taxon>Sinorhizobium</taxon>
    </lineage>
</organism>
<dbReference type="RefSeq" id="WP_037432310.1">
    <property type="nucleotide sequence ID" value="NZ_JBGBZV010000002.1"/>
</dbReference>
<evidence type="ECO:0000313" key="4">
    <source>
        <dbReference type="Proteomes" id="UP000220353"/>
    </source>
</evidence>
<keyword evidence="2" id="KW-0732">Signal</keyword>
<dbReference type="Proteomes" id="UP000220353">
    <property type="component" value="Unassembled WGS sequence"/>
</dbReference>
<evidence type="ECO:0000313" key="3">
    <source>
        <dbReference type="EMBL" id="PDT46356.1"/>
    </source>
</evidence>
<sequence>MRSLLITAALTLAAGTATASSVEDVASGQAVNASVATISCAECPPLQPKKKASYVVPQLAPGTAKLEVKEINGELKSVRTEAWLGGSPVVFVNKASEEAIKAAAMKADPAATGAAEASIAEIADIDRTATTAAVGIVSHAEPVNASMTGSGSQEFDPSGFELRLD</sequence>
<dbReference type="NCBIfam" id="NF041110">
    <property type="entry name" value="HPE1_fam_CxxC"/>
    <property type="match status" value="1"/>
</dbReference>
<name>A0A2A6LVU7_RHIFR</name>
<feature type="compositionally biased region" description="Polar residues" evidence="1">
    <location>
        <begin position="145"/>
        <end position="155"/>
    </location>
</feature>
<proteinExistence type="predicted"/>
<feature type="signal peptide" evidence="2">
    <location>
        <begin position="1"/>
        <end position="19"/>
    </location>
</feature>
<dbReference type="InterPro" id="IPR049748">
    <property type="entry name" value="HPE1-like_N_CxxC"/>
</dbReference>
<accession>A0A2A6LVU7</accession>